<accession>A0ABW7SV15</accession>
<protein>
    <submittedName>
        <fullName evidence="1">Uncharacterized protein</fullName>
    </submittedName>
</protein>
<sequence>MKLWLRIDNDPAGTEATTLYRWLARDRQLARHARLSPAAAAPIDGEMNGGSLETINVILSNSIALASLITSIVAFRKAQKQQRGGSGDPIVVLLGRSGRSIAIDDDSTAEGVVELLEAADPAAAGVTSDGNAR</sequence>
<gene>
    <name evidence="1" type="ORF">ACH4OY_30150</name>
</gene>
<evidence type="ECO:0000313" key="1">
    <source>
        <dbReference type="EMBL" id="MFI0796915.1"/>
    </source>
</evidence>
<proteinExistence type="predicted"/>
<dbReference type="EMBL" id="JBIRPU010000037">
    <property type="protein sequence ID" value="MFI0796915.1"/>
    <property type="molecule type" value="Genomic_DNA"/>
</dbReference>
<organism evidence="1 2">
    <name type="scientific">Micromonospora rubida</name>
    <dbReference type="NCBI Taxonomy" id="2697657"/>
    <lineage>
        <taxon>Bacteria</taxon>
        <taxon>Bacillati</taxon>
        <taxon>Actinomycetota</taxon>
        <taxon>Actinomycetes</taxon>
        <taxon>Micromonosporales</taxon>
        <taxon>Micromonosporaceae</taxon>
        <taxon>Micromonospora</taxon>
    </lineage>
</organism>
<evidence type="ECO:0000313" key="2">
    <source>
        <dbReference type="Proteomes" id="UP001611075"/>
    </source>
</evidence>
<reference evidence="1 2" key="1">
    <citation type="submission" date="2024-10" db="EMBL/GenBank/DDBJ databases">
        <title>The Natural Products Discovery Center: Release of the First 8490 Sequenced Strains for Exploring Actinobacteria Biosynthetic Diversity.</title>
        <authorList>
            <person name="Kalkreuter E."/>
            <person name="Kautsar S.A."/>
            <person name="Yang D."/>
            <person name="Bader C.D."/>
            <person name="Teijaro C.N."/>
            <person name="Fluegel L."/>
            <person name="Davis C.M."/>
            <person name="Simpson J.R."/>
            <person name="Lauterbach L."/>
            <person name="Steele A.D."/>
            <person name="Gui C."/>
            <person name="Meng S."/>
            <person name="Li G."/>
            <person name="Viehrig K."/>
            <person name="Ye F."/>
            <person name="Su P."/>
            <person name="Kiefer A.F."/>
            <person name="Nichols A."/>
            <person name="Cepeda A.J."/>
            <person name="Yan W."/>
            <person name="Fan B."/>
            <person name="Jiang Y."/>
            <person name="Adhikari A."/>
            <person name="Zheng C.-J."/>
            <person name="Schuster L."/>
            <person name="Cowan T.M."/>
            <person name="Smanski M.J."/>
            <person name="Chevrette M.G."/>
            <person name="De Carvalho L.P.S."/>
            <person name="Shen B."/>
        </authorList>
    </citation>
    <scope>NUCLEOTIDE SEQUENCE [LARGE SCALE GENOMIC DNA]</scope>
    <source>
        <strain evidence="1 2">NPDC021253</strain>
    </source>
</reference>
<dbReference type="Proteomes" id="UP001611075">
    <property type="component" value="Unassembled WGS sequence"/>
</dbReference>
<comment type="caution">
    <text evidence="1">The sequence shown here is derived from an EMBL/GenBank/DDBJ whole genome shotgun (WGS) entry which is preliminary data.</text>
</comment>
<dbReference type="InterPro" id="IPR045428">
    <property type="entry name" value="EACC1"/>
</dbReference>
<keyword evidence="2" id="KW-1185">Reference proteome</keyword>
<dbReference type="RefSeq" id="WP_396685468.1">
    <property type="nucleotide sequence ID" value="NZ_JBIRPU010000037.1"/>
</dbReference>
<name>A0ABW7SV15_9ACTN</name>
<dbReference type="Pfam" id="PF19953">
    <property type="entry name" value="EACC1"/>
    <property type="match status" value="1"/>
</dbReference>